<evidence type="ECO:0000256" key="2">
    <source>
        <dbReference type="ARBA" id="ARBA00022692"/>
    </source>
</evidence>
<sequence>MSSTLDGVKQSRITAILTVAGMLAAMWVFEILDSFVLLGRLDQQYGLRAWDLQGPWTVFTAPFMHGNLEHLIGNSLPFLVLGSLVAFSGLGRFLLTTLIIILVSGVGVWLFSSPFSLTVGASGLVFGYFGYTVLRGIVERKTIDIVIMICVVLFYGTMIWGVLPQYPGVSWQAHLFGFVGGMLAAYLLPRRERRRQLDQGYGGAQGGYYAP</sequence>
<evidence type="ECO:0000256" key="1">
    <source>
        <dbReference type="ARBA" id="ARBA00004141"/>
    </source>
</evidence>
<dbReference type="Gene3D" id="1.20.1540.10">
    <property type="entry name" value="Rhomboid-like"/>
    <property type="match status" value="1"/>
</dbReference>
<dbReference type="EMBL" id="CP002040">
    <property type="protein sequence ID" value="ADH69924.1"/>
    <property type="molecule type" value="Genomic_DNA"/>
</dbReference>
<name>D7AY46_NOCDD</name>
<dbReference type="eggNOG" id="COG0705">
    <property type="taxonomic scope" value="Bacteria"/>
</dbReference>
<keyword evidence="3 5" id="KW-1133">Transmembrane helix</keyword>
<dbReference type="Pfam" id="PF01694">
    <property type="entry name" value="Rhomboid"/>
    <property type="match status" value="1"/>
</dbReference>
<feature type="transmembrane region" description="Helical" evidence="5">
    <location>
        <begin position="143"/>
        <end position="163"/>
    </location>
</feature>
<dbReference type="SUPFAM" id="SSF144091">
    <property type="entry name" value="Rhomboid-like"/>
    <property type="match status" value="1"/>
</dbReference>
<dbReference type="GO" id="GO:0004252">
    <property type="term" value="F:serine-type endopeptidase activity"/>
    <property type="evidence" value="ECO:0007669"/>
    <property type="project" value="InterPro"/>
</dbReference>
<gene>
    <name evidence="7" type="ordered locus">Ndas_4537</name>
</gene>
<feature type="transmembrane region" description="Helical" evidence="5">
    <location>
        <begin position="109"/>
        <end position="131"/>
    </location>
</feature>
<dbReference type="MEROPS" id="S54.029"/>
<evidence type="ECO:0000256" key="4">
    <source>
        <dbReference type="ARBA" id="ARBA00023136"/>
    </source>
</evidence>
<dbReference type="STRING" id="446468.Ndas_4537"/>
<keyword evidence="2 5" id="KW-0812">Transmembrane</keyword>
<evidence type="ECO:0000313" key="7">
    <source>
        <dbReference type="EMBL" id="ADH69924.1"/>
    </source>
</evidence>
<reference evidence="7 8" key="1">
    <citation type="journal article" date="2010" name="Stand. Genomic Sci.">
        <title>Complete genome sequence of Nocardiopsis dassonvillei type strain (IMRU 509).</title>
        <authorList>
            <person name="Sun H."/>
            <person name="Lapidus A."/>
            <person name="Nolan M."/>
            <person name="Lucas S."/>
            <person name="Del Rio T.G."/>
            <person name="Tice H."/>
            <person name="Cheng J.F."/>
            <person name="Tapia R."/>
            <person name="Han C."/>
            <person name="Goodwin L."/>
            <person name="Pitluck S."/>
            <person name="Pagani I."/>
            <person name="Ivanova N."/>
            <person name="Mavromatis K."/>
            <person name="Mikhailova N."/>
            <person name="Pati A."/>
            <person name="Chen A."/>
            <person name="Palaniappan K."/>
            <person name="Land M."/>
            <person name="Hauser L."/>
            <person name="Chang Y.J."/>
            <person name="Jeffries C.D."/>
            <person name="Djao O.D."/>
            <person name="Rohde M."/>
            <person name="Sikorski J."/>
            <person name="Goker M."/>
            <person name="Woyke T."/>
            <person name="Bristow J."/>
            <person name="Eisen J.A."/>
            <person name="Markowitz V."/>
            <person name="Hugenholtz P."/>
            <person name="Kyrpides N.C."/>
            <person name="Klenk H.P."/>
        </authorList>
    </citation>
    <scope>NUCLEOTIDE SEQUENCE [LARGE SCALE GENOMIC DNA]</scope>
    <source>
        <strain evidence="8">ATCC 23218 / DSM 43111 / CIP 107115 / JCM 7437 / KCTC 9190 / NBRC 14626 / NCTC 10488 / NRRL B-5397 / IMRU 509</strain>
    </source>
</reference>
<evidence type="ECO:0000256" key="3">
    <source>
        <dbReference type="ARBA" id="ARBA00022989"/>
    </source>
</evidence>
<dbReference type="Proteomes" id="UP000002219">
    <property type="component" value="Chromosome 1"/>
</dbReference>
<feature type="domain" description="Peptidase S54 rhomboid" evidence="6">
    <location>
        <begin position="55"/>
        <end position="190"/>
    </location>
</feature>
<keyword evidence="4 5" id="KW-0472">Membrane</keyword>
<dbReference type="KEGG" id="nda:Ndas_4537"/>
<dbReference type="InterPro" id="IPR050925">
    <property type="entry name" value="Rhomboid_protease_S54"/>
</dbReference>
<protein>
    <submittedName>
        <fullName evidence="7">Rhomboid family protein</fullName>
    </submittedName>
</protein>
<dbReference type="InterPro" id="IPR035952">
    <property type="entry name" value="Rhomboid-like_sf"/>
</dbReference>
<comment type="subcellular location">
    <subcellularLocation>
        <location evidence="1">Membrane</location>
        <topology evidence="1">Multi-pass membrane protein</topology>
    </subcellularLocation>
</comment>
<dbReference type="HOGENOM" id="CLU_067823_2_0_11"/>
<organism evidence="7 8">
    <name type="scientific">Nocardiopsis dassonvillei (strain ATCC 23218 / DSM 43111 / CIP 107115 / JCM 7437 / KCTC 9190 / NBRC 14626 / NCTC 10488 / NRRL B-5397 / IMRU 509)</name>
    <name type="common">Actinomadura dassonvillei</name>
    <dbReference type="NCBI Taxonomy" id="446468"/>
    <lineage>
        <taxon>Bacteria</taxon>
        <taxon>Bacillati</taxon>
        <taxon>Actinomycetota</taxon>
        <taxon>Actinomycetes</taxon>
        <taxon>Streptosporangiales</taxon>
        <taxon>Nocardiopsidaceae</taxon>
        <taxon>Nocardiopsis</taxon>
    </lineage>
</organism>
<evidence type="ECO:0000259" key="6">
    <source>
        <dbReference type="Pfam" id="PF01694"/>
    </source>
</evidence>
<feature type="transmembrane region" description="Helical" evidence="5">
    <location>
        <begin position="169"/>
        <end position="188"/>
    </location>
</feature>
<feature type="transmembrane region" description="Helical" evidence="5">
    <location>
        <begin position="12"/>
        <end position="38"/>
    </location>
</feature>
<dbReference type="PANTHER" id="PTHR43731:SF9">
    <property type="entry name" value="SLR1461 PROTEIN"/>
    <property type="match status" value="1"/>
</dbReference>
<dbReference type="AlphaFoldDB" id="D7AY46"/>
<evidence type="ECO:0000256" key="5">
    <source>
        <dbReference type="SAM" id="Phobius"/>
    </source>
</evidence>
<proteinExistence type="predicted"/>
<feature type="transmembrane region" description="Helical" evidence="5">
    <location>
        <begin position="78"/>
        <end position="103"/>
    </location>
</feature>
<evidence type="ECO:0000313" key="8">
    <source>
        <dbReference type="Proteomes" id="UP000002219"/>
    </source>
</evidence>
<keyword evidence="8" id="KW-1185">Reference proteome</keyword>
<dbReference type="PANTHER" id="PTHR43731">
    <property type="entry name" value="RHOMBOID PROTEASE"/>
    <property type="match status" value="1"/>
</dbReference>
<accession>D7AY46</accession>
<dbReference type="GO" id="GO:0016020">
    <property type="term" value="C:membrane"/>
    <property type="evidence" value="ECO:0007669"/>
    <property type="project" value="UniProtKB-SubCell"/>
</dbReference>
<dbReference type="InterPro" id="IPR022764">
    <property type="entry name" value="Peptidase_S54_rhomboid_dom"/>
</dbReference>